<evidence type="ECO:0000313" key="2">
    <source>
        <dbReference type="EMBL" id="PKI56874.1"/>
    </source>
</evidence>
<organism evidence="2 3">
    <name type="scientific">Punica granatum</name>
    <name type="common">Pomegranate</name>
    <dbReference type="NCBI Taxonomy" id="22663"/>
    <lineage>
        <taxon>Eukaryota</taxon>
        <taxon>Viridiplantae</taxon>
        <taxon>Streptophyta</taxon>
        <taxon>Embryophyta</taxon>
        <taxon>Tracheophyta</taxon>
        <taxon>Spermatophyta</taxon>
        <taxon>Magnoliopsida</taxon>
        <taxon>eudicotyledons</taxon>
        <taxon>Gunneridae</taxon>
        <taxon>Pentapetalae</taxon>
        <taxon>rosids</taxon>
        <taxon>malvids</taxon>
        <taxon>Myrtales</taxon>
        <taxon>Lythraceae</taxon>
        <taxon>Punica</taxon>
    </lineage>
</organism>
<proteinExistence type="predicted"/>
<feature type="compositionally biased region" description="Acidic residues" evidence="1">
    <location>
        <begin position="155"/>
        <end position="164"/>
    </location>
</feature>
<gene>
    <name evidence="2" type="ORF">CRG98_022703</name>
</gene>
<reference evidence="2 3" key="1">
    <citation type="submission" date="2017-11" db="EMBL/GenBank/DDBJ databases">
        <title>De-novo sequencing of pomegranate (Punica granatum L.) genome.</title>
        <authorList>
            <person name="Akparov Z."/>
            <person name="Amiraslanov A."/>
            <person name="Hajiyeva S."/>
            <person name="Abbasov M."/>
            <person name="Kaur K."/>
            <person name="Hamwieh A."/>
            <person name="Solovyev V."/>
            <person name="Salamov A."/>
            <person name="Braich B."/>
            <person name="Kosarev P."/>
            <person name="Mahmoud A."/>
            <person name="Hajiyev E."/>
            <person name="Babayeva S."/>
            <person name="Izzatullayeva V."/>
            <person name="Mammadov A."/>
            <person name="Mammadov A."/>
            <person name="Sharifova S."/>
            <person name="Ojaghi J."/>
            <person name="Eynullazada K."/>
            <person name="Bayramov B."/>
            <person name="Abdulazimova A."/>
            <person name="Shahmuradov I."/>
        </authorList>
    </citation>
    <scope>NUCLEOTIDE SEQUENCE [LARGE SCALE GENOMIC DNA]</scope>
    <source>
        <strain evidence="3">cv. AG2017</strain>
        <tissue evidence="2">Leaf</tissue>
    </source>
</reference>
<feature type="compositionally biased region" description="Polar residues" evidence="1">
    <location>
        <begin position="60"/>
        <end position="71"/>
    </location>
</feature>
<protein>
    <submittedName>
        <fullName evidence="2">Uncharacterized protein</fullName>
    </submittedName>
</protein>
<accession>A0A2I0JKS5</accession>
<sequence>MAASCREVHITIMYARVRVTHRLECKRNVRLEQTPVVSDVGTSKSILCGARGGYKGGHGSCSTNNRSNNDKTAMASKGRMKCPEEERMEEKIVAESQFVWKISGLLCWSVARMVVTMVMVIEAFVGGREQLHSELMAAGYGHEEMENRELVRSEETEEEEEEEEKQVVGDAS</sequence>
<feature type="region of interest" description="Disordered" evidence="1">
    <location>
        <begin position="142"/>
        <end position="172"/>
    </location>
</feature>
<name>A0A2I0JKS5_PUNGR</name>
<feature type="compositionally biased region" description="Basic and acidic residues" evidence="1">
    <location>
        <begin position="142"/>
        <end position="154"/>
    </location>
</feature>
<keyword evidence="3" id="KW-1185">Reference proteome</keyword>
<dbReference type="Proteomes" id="UP000233551">
    <property type="component" value="Unassembled WGS sequence"/>
</dbReference>
<dbReference type="AlphaFoldDB" id="A0A2I0JKS5"/>
<evidence type="ECO:0000313" key="3">
    <source>
        <dbReference type="Proteomes" id="UP000233551"/>
    </source>
</evidence>
<feature type="region of interest" description="Disordered" evidence="1">
    <location>
        <begin position="57"/>
        <end position="80"/>
    </location>
</feature>
<evidence type="ECO:0000256" key="1">
    <source>
        <dbReference type="SAM" id="MobiDB-lite"/>
    </source>
</evidence>
<comment type="caution">
    <text evidence="2">The sequence shown here is derived from an EMBL/GenBank/DDBJ whole genome shotgun (WGS) entry which is preliminary data.</text>
</comment>
<dbReference type="EMBL" id="PGOL01001564">
    <property type="protein sequence ID" value="PKI56874.1"/>
    <property type="molecule type" value="Genomic_DNA"/>
</dbReference>